<dbReference type="EMBL" id="HBGT01025900">
    <property type="protein sequence ID" value="CAD9435718.1"/>
    <property type="molecule type" value="Transcribed_RNA"/>
</dbReference>
<feature type="transmembrane region" description="Helical" evidence="1">
    <location>
        <begin position="331"/>
        <end position="348"/>
    </location>
</feature>
<accession>A0A7S2CU75</accession>
<dbReference type="AlphaFoldDB" id="A0A7S2CU75"/>
<organism evidence="2">
    <name type="scientific">Florenciella parvula</name>
    <dbReference type="NCBI Taxonomy" id="236787"/>
    <lineage>
        <taxon>Eukaryota</taxon>
        <taxon>Sar</taxon>
        <taxon>Stramenopiles</taxon>
        <taxon>Ochrophyta</taxon>
        <taxon>Dictyochophyceae</taxon>
        <taxon>Florenciellales</taxon>
        <taxon>Florenciella</taxon>
    </lineage>
</organism>
<feature type="transmembrane region" description="Helical" evidence="1">
    <location>
        <begin position="165"/>
        <end position="191"/>
    </location>
</feature>
<feature type="transmembrane region" description="Helical" evidence="1">
    <location>
        <begin position="136"/>
        <end position="153"/>
    </location>
</feature>
<protein>
    <submittedName>
        <fullName evidence="2">Uncharacterized protein</fullName>
    </submittedName>
</protein>
<keyword evidence="1" id="KW-1133">Transmembrane helix</keyword>
<feature type="transmembrane region" description="Helical" evidence="1">
    <location>
        <begin position="399"/>
        <end position="419"/>
    </location>
</feature>
<evidence type="ECO:0000313" key="2">
    <source>
        <dbReference type="EMBL" id="CAD9435718.1"/>
    </source>
</evidence>
<reference evidence="2" key="1">
    <citation type="submission" date="2021-01" db="EMBL/GenBank/DDBJ databases">
        <authorList>
            <person name="Corre E."/>
            <person name="Pelletier E."/>
            <person name="Niang G."/>
            <person name="Scheremetjew M."/>
            <person name="Finn R."/>
            <person name="Kale V."/>
            <person name="Holt S."/>
            <person name="Cochrane G."/>
            <person name="Meng A."/>
            <person name="Brown T."/>
            <person name="Cohen L."/>
        </authorList>
    </citation>
    <scope>NUCLEOTIDE SEQUENCE</scope>
    <source>
        <strain evidence="2">RCC1693</strain>
    </source>
</reference>
<keyword evidence="1" id="KW-0812">Transmembrane</keyword>
<evidence type="ECO:0000256" key="1">
    <source>
        <dbReference type="SAM" id="Phobius"/>
    </source>
</evidence>
<proteinExistence type="predicted"/>
<feature type="transmembrane region" description="Helical" evidence="1">
    <location>
        <begin position="369"/>
        <end position="387"/>
    </location>
</feature>
<name>A0A7S2CU75_9STRA</name>
<feature type="transmembrane region" description="Helical" evidence="1">
    <location>
        <begin position="287"/>
        <end position="311"/>
    </location>
</feature>
<gene>
    <name evidence="2" type="ORF">FPAR1323_LOCUS13483</name>
</gene>
<keyword evidence="1" id="KW-0472">Membrane</keyword>
<feature type="transmembrane region" description="Helical" evidence="1">
    <location>
        <begin position="90"/>
        <end position="111"/>
    </location>
</feature>
<sequence length="472" mass="51305">MEHGPDLSMNLGLRFLRGGHTDGNDAESDSVGSWWRVAAYMMADVAHSSAEARHLLSRSDNATATDDDSEGVVACDTLIVIDGCDSSQHIMATIACGLAAAGLAYSCLVLWKKRILLAKPADVFKGKAKITPPQKLIMILPASSFCTAIGMFLRTVPNKGIALQVLAPFLSMGVGVPGFTYVVFLYMLYWLQVLEVKKEKVKRAQHATDHSGTTGSNTTNDVQTATADEATSGTFKGPGSGVGLALVAPPSPAQILTPEQAAEKNEKEKKMAAKMMVLAKLRKKIEWWSKVICCGGSVVSLVLCVAAAFLFDPDEQFEDPESMARNVCRCLMWLNLLAPWVLIVYFLHSVAWEQVHMLNSPKITAAFNINYNVTKPLVAMVFANGVLELNPLGQAVRDWFSGMFWVLICTAMLLIPQLLDKLLNYTVYRKKEEAKKRWAGVAGAVKSPNNKGGKNFREKAATVKVAPAPAPK</sequence>